<protein>
    <submittedName>
        <fullName evidence="1">Uncharacterized protein</fullName>
    </submittedName>
</protein>
<comment type="caution">
    <text evidence="1">The sequence shown here is derived from an EMBL/GenBank/DDBJ whole genome shotgun (WGS) entry which is preliminary data.</text>
</comment>
<sequence length="69" mass="8345">MWTFVGVRPGYDKGRGRFVETETNAEEAIESEFHEDDILRTCLNRRRVLKSEVRQTQIGWYARRDRTRR</sequence>
<proteinExistence type="predicted"/>
<dbReference type="InParanoid" id="M0DCE5"/>
<keyword evidence="2" id="KW-1185">Reference proteome</keyword>
<evidence type="ECO:0000313" key="1">
    <source>
        <dbReference type="EMBL" id="ELZ32473.1"/>
    </source>
</evidence>
<dbReference type="EMBL" id="AOIV01000011">
    <property type="protein sequence ID" value="ELZ32473.1"/>
    <property type="molecule type" value="Genomic_DNA"/>
</dbReference>
<gene>
    <name evidence="1" type="ORF">C474_06617</name>
</gene>
<organism evidence="1 2">
    <name type="scientific">Halogeometricum pallidum JCM 14848</name>
    <dbReference type="NCBI Taxonomy" id="1227487"/>
    <lineage>
        <taxon>Archaea</taxon>
        <taxon>Methanobacteriati</taxon>
        <taxon>Methanobacteriota</taxon>
        <taxon>Stenosarchaea group</taxon>
        <taxon>Halobacteria</taxon>
        <taxon>Halobacteriales</taxon>
        <taxon>Haloferacaceae</taxon>
        <taxon>Halogeometricum</taxon>
    </lineage>
</organism>
<accession>M0DCE5</accession>
<dbReference type="Proteomes" id="UP000011513">
    <property type="component" value="Unassembled WGS sequence"/>
</dbReference>
<name>M0DCE5_HALPD</name>
<dbReference type="AlphaFoldDB" id="M0DCE5"/>
<evidence type="ECO:0000313" key="2">
    <source>
        <dbReference type="Proteomes" id="UP000011513"/>
    </source>
</evidence>
<reference evidence="1 2" key="1">
    <citation type="journal article" date="2014" name="PLoS Genet.">
        <title>Phylogenetically driven sequencing of extremely halophilic archaea reveals strategies for static and dynamic osmo-response.</title>
        <authorList>
            <person name="Becker E.A."/>
            <person name="Seitzer P.M."/>
            <person name="Tritt A."/>
            <person name="Larsen D."/>
            <person name="Krusor M."/>
            <person name="Yao A.I."/>
            <person name="Wu D."/>
            <person name="Madern D."/>
            <person name="Eisen J.A."/>
            <person name="Darling A.E."/>
            <person name="Facciotti M.T."/>
        </authorList>
    </citation>
    <scope>NUCLEOTIDE SEQUENCE [LARGE SCALE GENOMIC DNA]</scope>
    <source>
        <strain evidence="1 2">JCM 14848</strain>
    </source>
</reference>